<accession>A0A2U1CMX8</accession>
<evidence type="ECO:0000313" key="2">
    <source>
        <dbReference type="EMBL" id="PVY62371.1"/>
    </source>
</evidence>
<dbReference type="EMBL" id="QEKO01000002">
    <property type="protein sequence ID" value="PVY62371.1"/>
    <property type="molecule type" value="Genomic_DNA"/>
</dbReference>
<keyword evidence="1" id="KW-1133">Transmembrane helix</keyword>
<keyword evidence="3" id="KW-1185">Reference proteome</keyword>
<name>A0A2U1CMX8_9BURK</name>
<reference evidence="2 3" key="1">
    <citation type="submission" date="2018-04" db="EMBL/GenBank/DDBJ databases">
        <title>Genomic Encyclopedia of Type Strains, Phase IV (KMG-IV): sequencing the most valuable type-strain genomes for metagenomic binning, comparative biology and taxonomic classification.</title>
        <authorList>
            <person name="Goeker M."/>
        </authorList>
    </citation>
    <scope>NUCLEOTIDE SEQUENCE [LARGE SCALE GENOMIC DNA]</scope>
    <source>
        <strain evidence="2 3">DSM 10065</strain>
    </source>
</reference>
<evidence type="ECO:0000256" key="1">
    <source>
        <dbReference type="SAM" id="Phobius"/>
    </source>
</evidence>
<feature type="transmembrane region" description="Helical" evidence="1">
    <location>
        <begin position="32"/>
        <end position="51"/>
    </location>
</feature>
<evidence type="ECO:0000313" key="3">
    <source>
        <dbReference type="Proteomes" id="UP000246145"/>
    </source>
</evidence>
<keyword evidence="1" id="KW-0812">Transmembrane</keyword>
<dbReference type="RefSeq" id="WP_165832517.1">
    <property type="nucleotide sequence ID" value="NZ_JACCEX010000002.1"/>
</dbReference>
<dbReference type="AlphaFoldDB" id="A0A2U1CMX8"/>
<sequence>MFFHNSTLLLLAVLGVIFTFIGFGLRDRNLGLVLLGLGLLAIVYAVITKAIELFG</sequence>
<feature type="transmembrane region" description="Helical" evidence="1">
    <location>
        <begin position="6"/>
        <end position="25"/>
    </location>
</feature>
<proteinExistence type="predicted"/>
<dbReference type="Proteomes" id="UP000246145">
    <property type="component" value="Unassembled WGS sequence"/>
</dbReference>
<gene>
    <name evidence="2" type="ORF">C7440_1864</name>
</gene>
<keyword evidence="1" id="KW-0472">Membrane</keyword>
<protein>
    <submittedName>
        <fullName evidence="2">Uncharacterized protein</fullName>
    </submittedName>
</protein>
<organism evidence="2 3">
    <name type="scientific">Pusillimonas noertemannii</name>
    <dbReference type="NCBI Taxonomy" id="305977"/>
    <lineage>
        <taxon>Bacteria</taxon>
        <taxon>Pseudomonadati</taxon>
        <taxon>Pseudomonadota</taxon>
        <taxon>Betaproteobacteria</taxon>
        <taxon>Burkholderiales</taxon>
        <taxon>Alcaligenaceae</taxon>
        <taxon>Pusillimonas</taxon>
    </lineage>
</organism>
<comment type="caution">
    <text evidence="2">The sequence shown here is derived from an EMBL/GenBank/DDBJ whole genome shotgun (WGS) entry which is preliminary data.</text>
</comment>